<proteinExistence type="predicted"/>
<dbReference type="GO" id="GO:0006952">
    <property type="term" value="P:defense response"/>
    <property type="evidence" value="ECO:0007669"/>
    <property type="project" value="InterPro"/>
</dbReference>
<feature type="domain" description="NB-ARC" evidence="2">
    <location>
        <begin position="5"/>
        <end position="160"/>
    </location>
</feature>
<dbReference type="OrthoDB" id="1930487at2759"/>
<evidence type="ECO:0000313" key="3">
    <source>
        <dbReference type="RefSeq" id="XP_016509767.1"/>
    </source>
</evidence>
<dbReference type="InterPro" id="IPR042197">
    <property type="entry name" value="Apaf_helical"/>
</dbReference>
<dbReference type="InterPro" id="IPR002182">
    <property type="entry name" value="NB-ARC"/>
</dbReference>
<organism evidence="3">
    <name type="scientific">Nicotiana tabacum</name>
    <name type="common">Common tobacco</name>
    <dbReference type="NCBI Taxonomy" id="4097"/>
    <lineage>
        <taxon>Eukaryota</taxon>
        <taxon>Viridiplantae</taxon>
        <taxon>Streptophyta</taxon>
        <taxon>Embryophyta</taxon>
        <taxon>Tracheophyta</taxon>
        <taxon>Spermatophyta</taxon>
        <taxon>Magnoliopsida</taxon>
        <taxon>eudicotyledons</taxon>
        <taxon>Gunneridae</taxon>
        <taxon>Pentapetalae</taxon>
        <taxon>asterids</taxon>
        <taxon>lamiids</taxon>
        <taxon>Solanales</taxon>
        <taxon>Solanaceae</taxon>
        <taxon>Nicotianoideae</taxon>
        <taxon>Nicotianeae</taxon>
        <taxon>Nicotiana</taxon>
    </lineage>
</organism>
<sequence>MDLKGVRLVGIWGMGGVGKTTAARALFNRYYQNFEGACFLEDVKEYLQHHTLLYLQKTLLSKLLKVEFVDCTDTEEMCAILKRRLCSKKVLVVLDDVNHNDQLDKLVGAEDWFGSGSRIVITTRDMKLLKNHDVHETYEVKVLERDEAIELFNLHAFKRNSPETEFKELLNLVVDYTGGLPLALKVLGSLLYKEDLDVWISTIDRLKATPEGEIMATLKISFDGLRDYEK</sequence>
<accession>A0A1S4D8M3</accession>
<dbReference type="OMA" id="YATWISY"/>
<dbReference type="Gene3D" id="1.10.8.430">
    <property type="entry name" value="Helical domain of apoptotic protease-activating factors"/>
    <property type="match status" value="1"/>
</dbReference>
<dbReference type="Pfam" id="PF00931">
    <property type="entry name" value="NB-ARC"/>
    <property type="match status" value="1"/>
</dbReference>
<dbReference type="PANTHER" id="PTHR11017">
    <property type="entry name" value="LEUCINE-RICH REPEAT-CONTAINING PROTEIN"/>
    <property type="match status" value="1"/>
</dbReference>
<dbReference type="PaxDb" id="4097-A0A1S4D8M3"/>
<dbReference type="InterPro" id="IPR027417">
    <property type="entry name" value="P-loop_NTPase"/>
</dbReference>
<dbReference type="RefSeq" id="XP_016509767.1">
    <property type="nucleotide sequence ID" value="XM_016654281.1"/>
</dbReference>
<gene>
    <name evidence="3" type="primary">LOC107827189</name>
</gene>
<dbReference type="InterPro" id="IPR044974">
    <property type="entry name" value="Disease_R_plants"/>
</dbReference>
<dbReference type="PRINTS" id="PR00364">
    <property type="entry name" value="DISEASERSIST"/>
</dbReference>
<dbReference type="SUPFAM" id="SSF52540">
    <property type="entry name" value="P-loop containing nucleoside triphosphate hydrolases"/>
    <property type="match status" value="1"/>
</dbReference>
<keyword evidence="1" id="KW-0433">Leucine-rich repeat</keyword>
<dbReference type="Gene3D" id="3.40.50.300">
    <property type="entry name" value="P-loop containing nucleotide triphosphate hydrolases"/>
    <property type="match status" value="1"/>
</dbReference>
<reference evidence="3" key="1">
    <citation type="submission" date="2025-08" db="UniProtKB">
        <authorList>
            <consortium name="RefSeq"/>
        </authorList>
    </citation>
    <scope>IDENTIFICATION</scope>
</reference>
<feature type="non-terminal residue" evidence="3">
    <location>
        <position position="230"/>
    </location>
</feature>
<dbReference type="KEGG" id="nta:107827189"/>
<dbReference type="AlphaFoldDB" id="A0A1S4D8M3"/>
<evidence type="ECO:0000259" key="2">
    <source>
        <dbReference type="Pfam" id="PF00931"/>
    </source>
</evidence>
<name>A0A1S4D8M3_TOBAC</name>
<dbReference type="GO" id="GO:0043531">
    <property type="term" value="F:ADP binding"/>
    <property type="evidence" value="ECO:0007669"/>
    <property type="project" value="InterPro"/>
</dbReference>
<dbReference type="PANTHER" id="PTHR11017:SF536">
    <property type="entry name" value="ADP-RIBOSYL CYCLASE_CYCLIC ADP-RIBOSE HYDROLASE"/>
    <property type="match status" value="1"/>
</dbReference>
<evidence type="ECO:0000256" key="1">
    <source>
        <dbReference type="ARBA" id="ARBA00022614"/>
    </source>
</evidence>
<protein>
    <submittedName>
        <fullName evidence="3">TMV resistance protein N-like</fullName>
    </submittedName>
</protein>